<accession>A0ABQ5XXJ4</accession>
<dbReference type="EMBL" id="BSOB01000053">
    <property type="protein sequence ID" value="GLQ95083.1"/>
    <property type="molecule type" value="Genomic_DNA"/>
</dbReference>
<dbReference type="RefSeq" id="WP_284322765.1">
    <property type="nucleotide sequence ID" value="NZ_BSOB01000053.1"/>
</dbReference>
<evidence type="ECO:0000313" key="2">
    <source>
        <dbReference type="Proteomes" id="UP001156670"/>
    </source>
</evidence>
<keyword evidence="2" id="KW-1185">Reference proteome</keyword>
<proteinExistence type="predicted"/>
<evidence type="ECO:0000313" key="1">
    <source>
        <dbReference type="EMBL" id="GLQ95083.1"/>
    </source>
</evidence>
<name>A0ABQ5XXJ4_9GAMM</name>
<gene>
    <name evidence="1" type="ORF">GCM10007901_40360</name>
</gene>
<sequence length="130" mass="14816">MRPKVTSLTGNVRVDWDDPKLMSLLERSERWSIDNRGGFSPQGVEVYFGWSGSVGKTATLVWERDNAIVLETTFPIGQGEQVRVDKHLGDRIRTLWGVVVEGREGFRDEDRQNGIHVYWLKVLSNPAQAF</sequence>
<comment type="caution">
    <text evidence="1">The sequence shown here is derived from an EMBL/GenBank/DDBJ whole genome shotgun (WGS) entry which is preliminary data.</text>
</comment>
<organism evidence="1 2">
    <name type="scientific">Dyella acidisoli</name>
    <dbReference type="NCBI Taxonomy" id="1867834"/>
    <lineage>
        <taxon>Bacteria</taxon>
        <taxon>Pseudomonadati</taxon>
        <taxon>Pseudomonadota</taxon>
        <taxon>Gammaproteobacteria</taxon>
        <taxon>Lysobacterales</taxon>
        <taxon>Rhodanobacteraceae</taxon>
        <taxon>Dyella</taxon>
    </lineage>
</organism>
<dbReference type="Proteomes" id="UP001156670">
    <property type="component" value="Unassembled WGS sequence"/>
</dbReference>
<reference evidence="2" key="1">
    <citation type="journal article" date="2019" name="Int. J. Syst. Evol. Microbiol.">
        <title>The Global Catalogue of Microorganisms (GCM) 10K type strain sequencing project: providing services to taxonomists for standard genome sequencing and annotation.</title>
        <authorList>
            <consortium name="The Broad Institute Genomics Platform"/>
            <consortium name="The Broad Institute Genome Sequencing Center for Infectious Disease"/>
            <person name="Wu L."/>
            <person name="Ma J."/>
        </authorList>
    </citation>
    <scope>NUCLEOTIDE SEQUENCE [LARGE SCALE GENOMIC DNA]</scope>
    <source>
        <strain evidence="2">NBRC 111980</strain>
    </source>
</reference>
<protein>
    <submittedName>
        <fullName evidence="1">Uncharacterized protein</fullName>
    </submittedName>
</protein>